<protein>
    <submittedName>
        <fullName evidence="3">Dienelactone hydrolase family protein</fullName>
        <ecNumber evidence="3">3.1.-.-</ecNumber>
    </submittedName>
</protein>
<feature type="domain" description="Dienelactone hydrolase" evidence="2">
    <location>
        <begin position="48"/>
        <end position="258"/>
    </location>
</feature>
<dbReference type="EC" id="3.1.-.-" evidence="3"/>
<dbReference type="RefSeq" id="WP_377163862.1">
    <property type="nucleotide sequence ID" value="NZ_JBHSMQ010000001.1"/>
</dbReference>
<dbReference type="InterPro" id="IPR050261">
    <property type="entry name" value="FrsA_esterase"/>
</dbReference>
<reference evidence="4" key="1">
    <citation type="journal article" date="2019" name="Int. J. Syst. Evol. Microbiol.">
        <title>The Global Catalogue of Microorganisms (GCM) 10K type strain sequencing project: providing services to taxonomists for standard genome sequencing and annotation.</title>
        <authorList>
            <consortium name="The Broad Institute Genomics Platform"/>
            <consortium name="The Broad Institute Genome Sequencing Center for Infectious Disease"/>
            <person name="Wu L."/>
            <person name="Ma J."/>
        </authorList>
    </citation>
    <scope>NUCLEOTIDE SEQUENCE [LARGE SCALE GENOMIC DNA]</scope>
    <source>
        <strain evidence="4">CGMCC 4.1469</strain>
    </source>
</reference>
<dbReference type="EMBL" id="JBHSMQ010000001">
    <property type="protein sequence ID" value="MFC5454118.1"/>
    <property type="molecule type" value="Genomic_DNA"/>
</dbReference>
<dbReference type="InterPro" id="IPR002925">
    <property type="entry name" value="Dienelactn_hydro"/>
</dbReference>
<proteinExistence type="predicted"/>
<evidence type="ECO:0000313" key="4">
    <source>
        <dbReference type="Proteomes" id="UP001596052"/>
    </source>
</evidence>
<evidence type="ECO:0000256" key="1">
    <source>
        <dbReference type="SAM" id="SignalP"/>
    </source>
</evidence>
<accession>A0ABW0KN06</accession>
<organism evidence="3 4">
    <name type="scientific">Prosthecobacter fluviatilis</name>
    <dbReference type="NCBI Taxonomy" id="445931"/>
    <lineage>
        <taxon>Bacteria</taxon>
        <taxon>Pseudomonadati</taxon>
        <taxon>Verrucomicrobiota</taxon>
        <taxon>Verrucomicrobiia</taxon>
        <taxon>Verrucomicrobiales</taxon>
        <taxon>Verrucomicrobiaceae</taxon>
        <taxon>Prosthecobacter</taxon>
    </lineage>
</organism>
<comment type="caution">
    <text evidence="3">The sequence shown here is derived from an EMBL/GenBank/DDBJ whole genome shotgun (WGS) entry which is preliminary data.</text>
</comment>
<dbReference type="PANTHER" id="PTHR22946:SF0">
    <property type="entry name" value="DIENELACTONE HYDROLASE DOMAIN-CONTAINING PROTEIN"/>
    <property type="match status" value="1"/>
</dbReference>
<evidence type="ECO:0000313" key="3">
    <source>
        <dbReference type="EMBL" id="MFC5454118.1"/>
    </source>
</evidence>
<sequence>MKTNRTLLFISSLLLSAGLLKAEIKETTVEYKSGDVACEGLHVVDTARSGKLPSVLIIHQWTGLSDNEKMRARMLAELGYNVFAADIYGKGIRPQPPAAGQEAGKYKTNRKLYRERMLSALEVLSKDPQTDVSKIAAIGYCFGGTGVIELARSGALIKGVVSFHGGLDSPTPADGKNIKGKVLVLHGADDPFVPAKDIAAFEQEMKDAKVDYKLVSYPGAVHSFTQKAAGNDNSKGAAYNEAADKASWEEMKAFFARIFKTEG</sequence>
<dbReference type="PANTHER" id="PTHR22946">
    <property type="entry name" value="DIENELACTONE HYDROLASE DOMAIN-CONTAINING PROTEIN-RELATED"/>
    <property type="match status" value="1"/>
</dbReference>
<feature type="signal peptide" evidence="1">
    <location>
        <begin position="1"/>
        <end position="22"/>
    </location>
</feature>
<dbReference type="SUPFAM" id="SSF53474">
    <property type="entry name" value="alpha/beta-Hydrolases"/>
    <property type="match status" value="1"/>
</dbReference>
<dbReference type="Gene3D" id="3.40.50.1820">
    <property type="entry name" value="alpha/beta hydrolase"/>
    <property type="match status" value="1"/>
</dbReference>
<dbReference type="Pfam" id="PF01738">
    <property type="entry name" value="DLH"/>
    <property type="match status" value="1"/>
</dbReference>
<name>A0ABW0KN06_9BACT</name>
<gene>
    <name evidence="3" type="ORF">ACFQDI_04540</name>
</gene>
<keyword evidence="1" id="KW-0732">Signal</keyword>
<feature type="chain" id="PRO_5045142151" evidence="1">
    <location>
        <begin position="23"/>
        <end position="263"/>
    </location>
</feature>
<dbReference type="InterPro" id="IPR029058">
    <property type="entry name" value="AB_hydrolase_fold"/>
</dbReference>
<dbReference type="Proteomes" id="UP001596052">
    <property type="component" value="Unassembled WGS sequence"/>
</dbReference>
<keyword evidence="4" id="KW-1185">Reference proteome</keyword>
<keyword evidence="3" id="KW-0378">Hydrolase</keyword>
<evidence type="ECO:0000259" key="2">
    <source>
        <dbReference type="Pfam" id="PF01738"/>
    </source>
</evidence>
<dbReference type="GO" id="GO:0016787">
    <property type="term" value="F:hydrolase activity"/>
    <property type="evidence" value="ECO:0007669"/>
    <property type="project" value="UniProtKB-KW"/>
</dbReference>